<feature type="transmembrane region" description="Helical" evidence="9">
    <location>
        <begin position="111"/>
        <end position="131"/>
    </location>
</feature>
<dbReference type="GO" id="GO:0007602">
    <property type="term" value="P:phototransduction"/>
    <property type="evidence" value="ECO:0000318"/>
    <property type="project" value="GO_Central"/>
</dbReference>
<evidence type="ECO:0000256" key="5">
    <source>
        <dbReference type="ARBA" id="ARBA00023136"/>
    </source>
</evidence>
<dbReference type="GO" id="GO:0001750">
    <property type="term" value="C:photoreceptor outer segment"/>
    <property type="evidence" value="ECO:0000318"/>
    <property type="project" value="GO_Central"/>
</dbReference>
<dbReference type="PANTHER" id="PTHR45695:SF26">
    <property type="entry name" value="NEUROPEPTIDE CCHAMIDE-1 RECEPTOR"/>
    <property type="match status" value="1"/>
</dbReference>
<dbReference type="OMA" id="GQSMCVF"/>
<evidence type="ECO:0000313" key="11">
    <source>
        <dbReference type="EnsemblMetazoa" id="XP_030830704"/>
    </source>
</evidence>
<dbReference type="Gene3D" id="1.20.1070.10">
    <property type="entry name" value="Rhodopsin 7-helix transmembrane proteins"/>
    <property type="match status" value="1"/>
</dbReference>
<name>A0A7M7N3R1_STRPU</name>
<feature type="transmembrane region" description="Helical" evidence="9">
    <location>
        <begin position="69"/>
        <end position="91"/>
    </location>
</feature>
<keyword evidence="2 8" id="KW-0812">Transmembrane</keyword>
<evidence type="ECO:0000256" key="4">
    <source>
        <dbReference type="ARBA" id="ARBA00023040"/>
    </source>
</evidence>
<sequence>MDSMSEFTSWSSDNTSNETNNWSLWCSDVDYSYLASVIFICIMMLMGTIANIGLLVITCLNKSLRTPSNIFLINVIVGDLIYILMRGPVYVNKLLQPLCWSAGLFACKMHTYFETVAQYVCILSLTALSIERYMAVVRGLESRQINGRTVKVVGVLVTWIVALVLSIPMALFSYIPAFVPICSTVRLGELRGLLFDLYSFFTMYFVPLLVISTLYVSIAMTLYKSSHTMLNNTRQDGNNSRQTSQRRRLAMIFVLITVSFAIFWMPYFVYRLYKQAMHNYGRDKPHSKIFDEISAISALLNACLDPYIVFAMSTVYRKNLSKCCHKQSSYCCEKSENLNMNNHNRGNNYHRPSVTLFTSLRAPQSTFVALRRNSPSTMNSDTAL</sequence>
<dbReference type="CDD" id="cd00637">
    <property type="entry name" value="7tm_classA_rhodopsin-like"/>
    <property type="match status" value="1"/>
</dbReference>
<keyword evidence="12" id="KW-1185">Reference proteome</keyword>
<evidence type="ECO:0000256" key="1">
    <source>
        <dbReference type="ARBA" id="ARBA00004141"/>
    </source>
</evidence>
<dbReference type="PROSITE" id="PS50262">
    <property type="entry name" value="G_PROTEIN_RECEP_F1_2"/>
    <property type="match status" value="1"/>
</dbReference>
<dbReference type="Proteomes" id="UP000007110">
    <property type="component" value="Unassembled WGS sequence"/>
</dbReference>
<reference evidence="12" key="1">
    <citation type="submission" date="2015-02" db="EMBL/GenBank/DDBJ databases">
        <title>Genome sequencing for Strongylocentrotus purpuratus.</title>
        <authorList>
            <person name="Murali S."/>
            <person name="Liu Y."/>
            <person name="Vee V."/>
            <person name="English A."/>
            <person name="Wang M."/>
            <person name="Skinner E."/>
            <person name="Han Y."/>
            <person name="Muzny D.M."/>
            <person name="Worley K.C."/>
            <person name="Gibbs R.A."/>
        </authorList>
    </citation>
    <scope>NUCLEOTIDE SEQUENCE</scope>
</reference>
<feature type="transmembrane region" description="Helical" evidence="9">
    <location>
        <begin position="293"/>
        <end position="316"/>
    </location>
</feature>
<feature type="transmembrane region" description="Helical" evidence="9">
    <location>
        <begin position="197"/>
        <end position="223"/>
    </location>
</feature>
<comment type="similarity">
    <text evidence="8">Belongs to the G-protein coupled receptor 1 family.</text>
</comment>
<keyword evidence="5 9" id="KW-0472">Membrane</keyword>
<keyword evidence="6 8" id="KW-0675">Receptor</keyword>
<dbReference type="EnsemblMetazoa" id="XM_030974844">
    <property type="protein sequence ID" value="XP_030830704"/>
    <property type="gene ID" value="LOC585933"/>
</dbReference>
<dbReference type="InterPro" id="IPR017452">
    <property type="entry name" value="GPCR_Rhodpsn_7TM"/>
</dbReference>
<dbReference type="GO" id="GO:0007186">
    <property type="term" value="P:G protein-coupled receptor signaling pathway"/>
    <property type="evidence" value="ECO:0000318"/>
    <property type="project" value="GO_Central"/>
</dbReference>
<dbReference type="RefSeq" id="XP_030830704.1">
    <property type="nucleotide sequence ID" value="XM_030974844.1"/>
</dbReference>
<dbReference type="PROSITE" id="PS00237">
    <property type="entry name" value="G_PROTEIN_RECEP_F1_1"/>
    <property type="match status" value="1"/>
</dbReference>
<evidence type="ECO:0000256" key="9">
    <source>
        <dbReference type="SAM" id="Phobius"/>
    </source>
</evidence>
<keyword evidence="4 8" id="KW-0297">G-protein coupled receptor</keyword>
<dbReference type="KEGG" id="spu:585933"/>
<dbReference type="AlphaFoldDB" id="A0A7M7N3R1"/>
<protein>
    <recommendedName>
        <fullName evidence="10">G-protein coupled receptors family 1 profile domain-containing protein</fullName>
    </recommendedName>
</protein>
<evidence type="ECO:0000256" key="8">
    <source>
        <dbReference type="RuleBase" id="RU000688"/>
    </source>
</evidence>
<keyword evidence="3 9" id="KW-1133">Transmembrane helix</keyword>
<dbReference type="Pfam" id="PF00001">
    <property type="entry name" value="7tm_1"/>
    <property type="match status" value="1"/>
</dbReference>
<dbReference type="GO" id="GO:0005886">
    <property type="term" value="C:plasma membrane"/>
    <property type="evidence" value="ECO:0000318"/>
    <property type="project" value="GO_Central"/>
</dbReference>
<evidence type="ECO:0000256" key="2">
    <source>
        <dbReference type="ARBA" id="ARBA00022692"/>
    </source>
</evidence>
<dbReference type="SUPFAM" id="SSF81321">
    <property type="entry name" value="Family A G protein-coupled receptor-like"/>
    <property type="match status" value="1"/>
</dbReference>
<dbReference type="GO" id="GO:0071482">
    <property type="term" value="P:cellular response to light stimulus"/>
    <property type="evidence" value="ECO:0000318"/>
    <property type="project" value="GO_Central"/>
</dbReference>
<evidence type="ECO:0000259" key="10">
    <source>
        <dbReference type="PROSITE" id="PS50262"/>
    </source>
</evidence>
<accession>A0A7M7N3R1</accession>
<feature type="transmembrane region" description="Helical" evidence="9">
    <location>
        <begin position="31"/>
        <end position="57"/>
    </location>
</feature>
<evidence type="ECO:0000256" key="7">
    <source>
        <dbReference type="ARBA" id="ARBA00023224"/>
    </source>
</evidence>
<dbReference type="PRINTS" id="PR00237">
    <property type="entry name" value="GPCRRHODOPSN"/>
</dbReference>
<feature type="domain" description="G-protein coupled receptors family 1 profile" evidence="10">
    <location>
        <begin position="50"/>
        <end position="309"/>
    </location>
</feature>
<evidence type="ECO:0000256" key="6">
    <source>
        <dbReference type="ARBA" id="ARBA00023170"/>
    </source>
</evidence>
<dbReference type="GeneID" id="585933"/>
<dbReference type="OrthoDB" id="10037617at2759"/>
<dbReference type="GO" id="GO:0008020">
    <property type="term" value="F:G protein-coupled photoreceptor activity"/>
    <property type="evidence" value="ECO:0000318"/>
    <property type="project" value="GO_Central"/>
</dbReference>
<organism evidence="11 12">
    <name type="scientific">Strongylocentrotus purpuratus</name>
    <name type="common">Purple sea urchin</name>
    <dbReference type="NCBI Taxonomy" id="7668"/>
    <lineage>
        <taxon>Eukaryota</taxon>
        <taxon>Metazoa</taxon>
        <taxon>Echinodermata</taxon>
        <taxon>Eleutherozoa</taxon>
        <taxon>Echinozoa</taxon>
        <taxon>Echinoidea</taxon>
        <taxon>Euechinoidea</taxon>
        <taxon>Echinacea</taxon>
        <taxon>Camarodonta</taxon>
        <taxon>Echinidea</taxon>
        <taxon>Strongylocentrotidae</taxon>
        <taxon>Strongylocentrotus</taxon>
    </lineage>
</organism>
<evidence type="ECO:0000256" key="3">
    <source>
        <dbReference type="ARBA" id="ARBA00022989"/>
    </source>
</evidence>
<dbReference type="InterPro" id="IPR000276">
    <property type="entry name" value="GPCR_Rhodpsn"/>
</dbReference>
<feature type="transmembrane region" description="Helical" evidence="9">
    <location>
        <begin position="249"/>
        <end position="273"/>
    </location>
</feature>
<reference evidence="11" key="2">
    <citation type="submission" date="2021-01" db="UniProtKB">
        <authorList>
            <consortium name="EnsemblMetazoa"/>
        </authorList>
    </citation>
    <scope>IDENTIFICATION</scope>
</reference>
<feature type="transmembrane region" description="Helical" evidence="9">
    <location>
        <begin position="152"/>
        <end position="177"/>
    </location>
</feature>
<dbReference type="PANTHER" id="PTHR45695">
    <property type="entry name" value="LEUCOKININ RECEPTOR-RELATED"/>
    <property type="match status" value="1"/>
</dbReference>
<dbReference type="InParanoid" id="A0A7M7N3R1"/>
<keyword evidence="7 8" id="KW-0807">Transducer</keyword>
<evidence type="ECO:0000313" key="12">
    <source>
        <dbReference type="Proteomes" id="UP000007110"/>
    </source>
</evidence>
<proteinExistence type="inferred from homology"/>
<comment type="subcellular location">
    <subcellularLocation>
        <location evidence="1">Membrane</location>
        <topology evidence="1">Multi-pass membrane protein</topology>
    </subcellularLocation>
</comment>